<accession>A0A3E2GXD4</accession>
<proteinExistence type="predicted"/>
<comment type="caution">
    <text evidence="2">The sequence shown here is derived from an EMBL/GenBank/DDBJ whole genome shotgun (WGS) entry which is preliminary data.</text>
</comment>
<reference evidence="2 3" key="1">
    <citation type="submission" date="2018-05" db="EMBL/GenBank/DDBJ databases">
        <title>Draft genome sequence of Scytalidium lignicola DSM 105466, a ubiquitous saprotrophic fungus.</title>
        <authorList>
            <person name="Buettner E."/>
            <person name="Gebauer A.M."/>
            <person name="Hofrichter M."/>
            <person name="Liers C."/>
            <person name="Kellner H."/>
        </authorList>
    </citation>
    <scope>NUCLEOTIDE SEQUENCE [LARGE SCALE GENOMIC DNA]</scope>
    <source>
        <strain evidence="2 3">DSM 105466</strain>
    </source>
</reference>
<dbReference type="OrthoDB" id="3692311at2759"/>
<organism evidence="2 3">
    <name type="scientific">Scytalidium lignicola</name>
    <name type="common">Hyphomycete</name>
    <dbReference type="NCBI Taxonomy" id="5539"/>
    <lineage>
        <taxon>Eukaryota</taxon>
        <taxon>Fungi</taxon>
        <taxon>Dikarya</taxon>
        <taxon>Ascomycota</taxon>
        <taxon>Pezizomycotina</taxon>
        <taxon>Leotiomycetes</taxon>
        <taxon>Leotiomycetes incertae sedis</taxon>
        <taxon>Scytalidium</taxon>
    </lineage>
</organism>
<dbReference type="EMBL" id="NCSJ02000303">
    <property type="protein sequence ID" value="RFU25800.1"/>
    <property type="molecule type" value="Genomic_DNA"/>
</dbReference>
<keyword evidence="1" id="KW-1133">Transmembrane helix</keyword>
<dbReference type="STRING" id="5539.A0A3E2GXD4"/>
<feature type="non-terminal residue" evidence="2">
    <location>
        <position position="1"/>
    </location>
</feature>
<evidence type="ECO:0000313" key="3">
    <source>
        <dbReference type="Proteomes" id="UP000258309"/>
    </source>
</evidence>
<dbReference type="Proteomes" id="UP000258309">
    <property type="component" value="Unassembled WGS sequence"/>
</dbReference>
<dbReference type="AlphaFoldDB" id="A0A3E2GXD4"/>
<keyword evidence="3" id="KW-1185">Reference proteome</keyword>
<keyword evidence="1" id="KW-0812">Transmembrane</keyword>
<feature type="transmembrane region" description="Helical" evidence="1">
    <location>
        <begin position="78"/>
        <end position="98"/>
    </location>
</feature>
<sequence length="613" mass="66478">MHAAQSPEYEEIYGFEFEDKSTPPRRLDTLRGTKILRACMDFVIASVAFLFVVFGFLVYRNDGKPPNPGSQADLVVSVAQYGPTVFPIIFAAIVGGAMKAIATWKLQRGTTFGLIEQLIGSISISGALLTQAQLLAFNIPGLLIVVLWCLSPVGSQASLRVVSVVRSFPTNTSTLTAMDPFAVYQYGSAAGLSEAFTTVASPLIAAMMSAFLLSNRNQDLWGNIRLPSIECLTHEGDTGWVEISNSVNAEYPSIVGIPFIGLPSTGNSTFALSGSYLNLTCPILEMRPKYTNFTTNPPTIDSKTDCKWLSQKAPDNSFQIAISTPCDSVEINKGNRDARKLIWQSFNFSEEAGISHAECDLRTTYVDVNMLCDGNTCSPTSVRRTPQPPRDGNWTVFDFMGGTISVSGFVILLANLFPKAAESFGYSPTVSYLANPYNAVTVENTTSVALIEKPLFEMRLAQLLNAELLLGIDPAQLTGSFDPLATKFTYTTKNITATTAVAEDIIRCNRAWLGVLIIASSTLFLLAFVAAVLRFITLVPDILGTLSLGMLANKCQQLEGNSSWSGVQRAVTLKNVKMRLGDINPGQEVGRIALAAPLENVAVTRVQKGRLYR</sequence>
<dbReference type="OMA" id="MANVAPY"/>
<gene>
    <name evidence="2" type="ORF">B7463_g10535</name>
</gene>
<name>A0A3E2GXD4_SCYLI</name>
<protein>
    <submittedName>
        <fullName evidence="2">Uncharacterized protein</fullName>
    </submittedName>
</protein>
<feature type="transmembrane region" description="Helical" evidence="1">
    <location>
        <begin position="35"/>
        <end position="58"/>
    </location>
</feature>
<feature type="transmembrane region" description="Helical" evidence="1">
    <location>
        <begin position="511"/>
        <end position="533"/>
    </location>
</feature>
<feature type="transmembrane region" description="Helical" evidence="1">
    <location>
        <begin position="394"/>
        <end position="417"/>
    </location>
</feature>
<evidence type="ECO:0000313" key="2">
    <source>
        <dbReference type="EMBL" id="RFU25800.1"/>
    </source>
</evidence>
<evidence type="ECO:0000256" key="1">
    <source>
        <dbReference type="SAM" id="Phobius"/>
    </source>
</evidence>
<keyword evidence="1" id="KW-0472">Membrane</keyword>
<feature type="non-terminal residue" evidence="2">
    <location>
        <position position="613"/>
    </location>
</feature>
<feature type="transmembrane region" description="Helical" evidence="1">
    <location>
        <begin position="135"/>
        <end position="153"/>
    </location>
</feature>